<keyword evidence="9 12" id="KW-0131">Cell cycle</keyword>
<dbReference type="NCBIfam" id="TIGR00115">
    <property type="entry name" value="tig"/>
    <property type="match status" value="1"/>
</dbReference>
<keyword evidence="6 12" id="KW-0697">Rotamase</keyword>
<evidence type="ECO:0000256" key="14">
    <source>
        <dbReference type="RuleBase" id="RU003914"/>
    </source>
</evidence>
<evidence type="ECO:0000256" key="9">
    <source>
        <dbReference type="ARBA" id="ARBA00023306"/>
    </source>
</evidence>
<keyword evidence="17" id="KW-1185">Reference proteome</keyword>
<feature type="domain" description="PPIase FKBP-type" evidence="15">
    <location>
        <begin position="162"/>
        <end position="244"/>
    </location>
</feature>
<dbReference type="RefSeq" id="WP_029070462.1">
    <property type="nucleotide sequence ID" value="NZ_JNKN01000004.1"/>
</dbReference>
<dbReference type="GO" id="GO:0043022">
    <property type="term" value="F:ribosome binding"/>
    <property type="evidence" value="ECO:0007669"/>
    <property type="project" value="TreeGrafter"/>
</dbReference>
<dbReference type="InterPro" id="IPR027304">
    <property type="entry name" value="Trigger_fact/SurA_dom_sf"/>
</dbReference>
<evidence type="ECO:0000256" key="13">
    <source>
        <dbReference type="PROSITE-ProRule" id="PRU00277"/>
    </source>
</evidence>
<comment type="catalytic activity">
    <reaction evidence="1 12 13">
        <text>[protein]-peptidylproline (omega=180) = [protein]-peptidylproline (omega=0)</text>
        <dbReference type="Rhea" id="RHEA:16237"/>
        <dbReference type="Rhea" id="RHEA-COMP:10747"/>
        <dbReference type="Rhea" id="RHEA-COMP:10748"/>
        <dbReference type="ChEBI" id="CHEBI:83833"/>
        <dbReference type="ChEBI" id="CHEBI:83834"/>
        <dbReference type="EC" id="5.2.1.8"/>
    </reaction>
</comment>
<evidence type="ECO:0000256" key="10">
    <source>
        <dbReference type="ARBA" id="ARBA00024849"/>
    </source>
</evidence>
<dbReference type="Pfam" id="PF05698">
    <property type="entry name" value="Trigger_C"/>
    <property type="match status" value="1"/>
</dbReference>
<dbReference type="InterPro" id="IPR008880">
    <property type="entry name" value="Trigger_fac_C"/>
</dbReference>
<dbReference type="Pfam" id="PF00254">
    <property type="entry name" value="FKBP_C"/>
    <property type="match status" value="1"/>
</dbReference>
<keyword evidence="12" id="KW-0963">Cytoplasm</keyword>
<keyword evidence="7 12" id="KW-0143">Chaperone</keyword>
<evidence type="ECO:0000256" key="4">
    <source>
        <dbReference type="ARBA" id="ARBA00016902"/>
    </source>
</evidence>
<keyword evidence="5 12" id="KW-0132">Cell division</keyword>
<evidence type="ECO:0000256" key="8">
    <source>
        <dbReference type="ARBA" id="ARBA00023235"/>
    </source>
</evidence>
<dbReference type="GO" id="GO:0044183">
    <property type="term" value="F:protein folding chaperone"/>
    <property type="evidence" value="ECO:0007669"/>
    <property type="project" value="TreeGrafter"/>
</dbReference>
<evidence type="ECO:0000313" key="17">
    <source>
        <dbReference type="Proteomes" id="UP000051841"/>
    </source>
</evidence>
<evidence type="ECO:0000259" key="15">
    <source>
        <dbReference type="PROSITE" id="PS50059"/>
    </source>
</evidence>
<dbReference type="GO" id="GO:0051083">
    <property type="term" value="P:'de novo' cotranslational protein folding"/>
    <property type="evidence" value="ECO:0007669"/>
    <property type="project" value="TreeGrafter"/>
</dbReference>
<dbReference type="GO" id="GO:0015031">
    <property type="term" value="P:protein transport"/>
    <property type="evidence" value="ECO:0007669"/>
    <property type="project" value="UniProtKB-UniRule"/>
</dbReference>
<dbReference type="GO" id="GO:0005737">
    <property type="term" value="C:cytoplasm"/>
    <property type="evidence" value="ECO:0007669"/>
    <property type="project" value="UniProtKB-SubCell"/>
</dbReference>
<dbReference type="AlphaFoldDB" id="A0A0R2HH56"/>
<dbReference type="GO" id="GO:0003755">
    <property type="term" value="F:peptidyl-prolyl cis-trans isomerase activity"/>
    <property type="evidence" value="ECO:0007669"/>
    <property type="project" value="UniProtKB-UniRule"/>
</dbReference>
<dbReference type="SUPFAM" id="SSF109998">
    <property type="entry name" value="Triger factor/SurA peptide-binding domain-like"/>
    <property type="match status" value="1"/>
</dbReference>
<organism evidence="16 17">
    <name type="scientific">Kandleria vitulina DSM 20405</name>
    <dbReference type="NCBI Taxonomy" id="1410657"/>
    <lineage>
        <taxon>Bacteria</taxon>
        <taxon>Bacillati</taxon>
        <taxon>Bacillota</taxon>
        <taxon>Erysipelotrichia</taxon>
        <taxon>Erysipelotrichales</taxon>
        <taxon>Coprobacillaceae</taxon>
        <taxon>Kandleria</taxon>
    </lineage>
</organism>
<evidence type="ECO:0000256" key="1">
    <source>
        <dbReference type="ARBA" id="ARBA00000971"/>
    </source>
</evidence>
<evidence type="ECO:0000256" key="12">
    <source>
        <dbReference type="HAMAP-Rule" id="MF_00303"/>
    </source>
</evidence>
<protein>
    <recommendedName>
        <fullName evidence="4 12">Trigger factor</fullName>
        <shortName evidence="12">TF</shortName>
        <ecNumber evidence="3 12">5.2.1.8</ecNumber>
    </recommendedName>
    <alternativeName>
        <fullName evidence="11 12">PPIase</fullName>
    </alternativeName>
</protein>
<dbReference type="PATRIC" id="fig|1410657.5.peg.1160"/>
<dbReference type="PANTHER" id="PTHR30560">
    <property type="entry name" value="TRIGGER FACTOR CHAPERONE AND PEPTIDYL-PROLYL CIS/TRANS ISOMERASE"/>
    <property type="match status" value="1"/>
</dbReference>
<proteinExistence type="inferred from homology"/>
<dbReference type="HAMAP" id="MF_00303">
    <property type="entry name" value="Trigger_factor_Tig"/>
    <property type="match status" value="1"/>
</dbReference>
<dbReference type="PROSITE" id="PS50059">
    <property type="entry name" value="FKBP_PPIASE"/>
    <property type="match status" value="1"/>
</dbReference>
<dbReference type="Proteomes" id="UP000051841">
    <property type="component" value="Unassembled WGS sequence"/>
</dbReference>
<dbReference type="GO" id="GO:0043335">
    <property type="term" value="P:protein unfolding"/>
    <property type="evidence" value="ECO:0007669"/>
    <property type="project" value="TreeGrafter"/>
</dbReference>
<dbReference type="Gene3D" id="1.10.3120.10">
    <property type="entry name" value="Trigger factor, C-terminal domain"/>
    <property type="match status" value="1"/>
</dbReference>
<accession>A0A0R2HH56</accession>
<comment type="function">
    <text evidence="10 12">Involved in protein export. Acts as a chaperone by maintaining the newly synthesized protein in an open conformation. Functions as a peptidyl-prolyl cis-trans isomerase.</text>
</comment>
<name>A0A0R2HH56_9FIRM</name>
<gene>
    <name evidence="12" type="primary">tig</name>
    <name evidence="16" type="ORF">IV49_GL001119</name>
</gene>
<evidence type="ECO:0000256" key="6">
    <source>
        <dbReference type="ARBA" id="ARBA00023110"/>
    </source>
</evidence>
<dbReference type="FunFam" id="3.10.50.40:FF:000001">
    <property type="entry name" value="Trigger factor"/>
    <property type="match status" value="1"/>
</dbReference>
<dbReference type="InterPro" id="IPR046357">
    <property type="entry name" value="PPIase_dom_sf"/>
</dbReference>
<dbReference type="EC" id="5.2.1.8" evidence="3 12"/>
<comment type="similarity">
    <text evidence="2 12 14">Belongs to the FKBP-type PPIase family. Tig subfamily.</text>
</comment>
<dbReference type="PIRSF" id="PIRSF003095">
    <property type="entry name" value="Trigger_factor"/>
    <property type="match status" value="1"/>
</dbReference>
<evidence type="ECO:0000256" key="2">
    <source>
        <dbReference type="ARBA" id="ARBA00005464"/>
    </source>
</evidence>
<comment type="subcellular location">
    <subcellularLocation>
        <location evidence="12">Cytoplasm</location>
    </subcellularLocation>
    <text evidence="12">About half TF is bound to the ribosome near the polypeptide exit tunnel while the other half is free in the cytoplasm.</text>
</comment>
<dbReference type="InterPro" id="IPR008881">
    <property type="entry name" value="Trigger_fac_ribosome-bd_bac"/>
</dbReference>
<dbReference type="InterPro" id="IPR001179">
    <property type="entry name" value="PPIase_FKBP_dom"/>
</dbReference>
<evidence type="ECO:0000256" key="5">
    <source>
        <dbReference type="ARBA" id="ARBA00022618"/>
    </source>
</evidence>
<sequence length="427" mass="47678">METVVNKLEKSMVEVKATFSKEEWKAAQDRALNKVAANANLDGFRKGKAPKGLIKAKVGTKALLAEAVDEILSTSYAKIFVENNITPVAQPEANVEVMTEDELKITFTAPVAPEVELKQYKGLEAKKKAVRVTSKEVDERLASYQNEFAELELKEDGEVEDGDTANIDFEGFKDGVAFEGGKGENYPLEIGSGSFIPGFEEQLIGMKVGEEKEINVKFPEEYQAPELAGADATFKVKVHEIKTKILPALDDELAKDVNIEGIETLDQLKDHIKEDIRAQKKAEAERKFDEDVFEAVVEANPVEVPQAMVDTEVQTMVSEMTENLSRQGLNMDLYTQLTGQSLDDMKAQMADQAEKRVKFQLIIDAVVKAENIEVTDEELDEQYKEIAAYYSRDVEEIKKIFAGQEYRVKADVANKKAVDFIKENVSK</sequence>
<dbReference type="InterPro" id="IPR036611">
    <property type="entry name" value="Trigger_fac_ribosome-bd_sf"/>
</dbReference>
<evidence type="ECO:0000313" key="16">
    <source>
        <dbReference type="EMBL" id="KRN51046.1"/>
    </source>
</evidence>
<evidence type="ECO:0000256" key="11">
    <source>
        <dbReference type="ARBA" id="ARBA00029986"/>
    </source>
</evidence>
<dbReference type="Gene3D" id="3.10.50.40">
    <property type="match status" value="1"/>
</dbReference>
<dbReference type="Pfam" id="PF05697">
    <property type="entry name" value="Trigger_N"/>
    <property type="match status" value="1"/>
</dbReference>
<dbReference type="EMBL" id="JQBL01000003">
    <property type="protein sequence ID" value="KRN51046.1"/>
    <property type="molecule type" value="Genomic_DNA"/>
</dbReference>
<dbReference type="InterPro" id="IPR037041">
    <property type="entry name" value="Trigger_fac_C_sf"/>
</dbReference>
<dbReference type="Gene3D" id="3.30.70.1050">
    <property type="entry name" value="Trigger factor ribosome-binding domain"/>
    <property type="match status" value="1"/>
</dbReference>
<comment type="caution">
    <text evidence="16">The sequence shown here is derived from an EMBL/GenBank/DDBJ whole genome shotgun (WGS) entry which is preliminary data.</text>
</comment>
<evidence type="ECO:0000256" key="3">
    <source>
        <dbReference type="ARBA" id="ARBA00013194"/>
    </source>
</evidence>
<dbReference type="SUPFAM" id="SSF54534">
    <property type="entry name" value="FKBP-like"/>
    <property type="match status" value="1"/>
</dbReference>
<dbReference type="SUPFAM" id="SSF102735">
    <property type="entry name" value="Trigger factor ribosome-binding domain"/>
    <property type="match status" value="1"/>
</dbReference>
<dbReference type="InterPro" id="IPR005215">
    <property type="entry name" value="Trig_fac"/>
</dbReference>
<keyword evidence="8 12" id="KW-0413">Isomerase</keyword>
<evidence type="ECO:0000256" key="7">
    <source>
        <dbReference type="ARBA" id="ARBA00023186"/>
    </source>
</evidence>
<reference evidence="16 17" key="1">
    <citation type="journal article" date="2015" name="Genome Announc.">
        <title>Expanding the biotechnology potential of lactobacilli through comparative genomics of 213 strains and associated genera.</title>
        <authorList>
            <person name="Sun Z."/>
            <person name="Harris H.M."/>
            <person name="McCann A."/>
            <person name="Guo C."/>
            <person name="Argimon S."/>
            <person name="Zhang W."/>
            <person name="Yang X."/>
            <person name="Jeffery I.B."/>
            <person name="Cooney J.C."/>
            <person name="Kagawa T.F."/>
            <person name="Liu W."/>
            <person name="Song Y."/>
            <person name="Salvetti E."/>
            <person name="Wrobel A."/>
            <person name="Rasinkangas P."/>
            <person name="Parkhill J."/>
            <person name="Rea M.C."/>
            <person name="O'Sullivan O."/>
            <person name="Ritari J."/>
            <person name="Douillard F.P."/>
            <person name="Paul Ross R."/>
            <person name="Yang R."/>
            <person name="Briner A.E."/>
            <person name="Felis G.E."/>
            <person name="de Vos W.M."/>
            <person name="Barrangou R."/>
            <person name="Klaenhammer T.R."/>
            <person name="Caufield P.W."/>
            <person name="Cui Y."/>
            <person name="Zhang H."/>
            <person name="O'Toole P.W."/>
        </authorList>
    </citation>
    <scope>NUCLEOTIDE SEQUENCE [LARGE SCALE GENOMIC DNA]</scope>
    <source>
        <strain evidence="16 17">DSM 20405</strain>
    </source>
</reference>
<comment type="domain">
    <text evidence="12">Consists of 3 domains; the N-terminus binds the ribosome, the middle domain has PPIase activity, while the C-terminus has intrinsic chaperone activity on its own.</text>
</comment>
<dbReference type="PANTHER" id="PTHR30560:SF3">
    <property type="entry name" value="TRIGGER FACTOR-LIKE PROTEIN TIG, CHLOROPLASTIC"/>
    <property type="match status" value="1"/>
</dbReference>
<dbReference type="GO" id="GO:0051301">
    <property type="term" value="P:cell division"/>
    <property type="evidence" value="ECO:0007669"/>
    <property type="project" value="UniProtKB-KW"/>
</dbReference>